<evidence type="ECO:0000256" key="5">
    <source>
        <dbReference type="ARBA" id="ARBA00023180"/>
    </source>
</evidence>
<evidence type="ECO:0000256" key="3">
    <source>
        <dbReference type="ARBA" id="ARBA00022729"/>
    </source>
</evidence>
<dbReference type="GO" id="GO:0070008">
    <property type="term" value="F:serine-type exopeptidase activity"/>
    <property type="evidence" value="ECO:0007669"/>
    <property type="project" value="InterPro"/>
</dbReference>
<proteinExistence type="inferred from homology"/>
<dbReference type="GO" id="GO:0008239">
    <property type="term" value="F:dipeptidyl-peptidase activity"/>
    <property type="evidence" value="ECO:0007669"/>
    <property type="project" value="TreeGrafter"/>
</dbReference>
<evidence type="ECO:0000313" key="9">
    <source>
        <dbReference type="Proteomes" id="UP000267096"/>
    </source>
</evidence>
<evidence type="ECO:0000256" key="7">
    <source>
        <dbReference type="SAM" id="SignalP"/>
    </source>
</evidence>
<dbReference type="InterPro" id="IPR042269">
    <property type="entry name" value="Ser_carbopepase_S28_SKS"/>
</dbReference>
<keyword evidence="9" id="KW-1185">Reference proteome</keyword>
<dbReference type="PANTHER" id="PTHR11010">
    <property type="entry name" value="PROTEASE S28 PRO-X CARBOXYPEPTIDASE-RELATED"/>
    <property type="match status" value="1"/>
</dbReference>
<dbReference type="Gene3D" id="3.40.50.1820">
    <property type="entry name" value="alpha/beta hydrolase"/>
    <property type="match status" value="3"/>
</dbReference>
<evidence type="ECO:0000256" key="6">
    <source>
        <dbReference type="SAM" id="MobiDB-lite"/>
    </source>
</evidence>
<protein>
    <submittedName>
        <fullName evidence="10">Serine carboxypeptidase S28 family protein</fullName>
    </submittedName>
</protein>
<dbReference type="OrthoDB" id="1735038at2759"/>
<dbReference type="AlphaFoldDB" id="A0A0M3K6T9"/>
<dbReference type="SUPFAM" id="SSF53474">
    <property type="entry name" value="alpha/beta-Hydrolases"/>
    <property type="match status" value="1"/>
</dbReference>
<feature type="compositionally biased region" description="Polar residues" evidence="6">
    <location>
        <begin position="579"/>
        <end position="588"/>
    </location>
</feature>
<feature type="chain" id="PRO_5043121312" evidence="7">
    <location>
        <begin position="22"/>
        <end position="588"/>
    </location>
</feature>
<keyword evidence="4" id="KW-0378">Hydrolase</keyword>
<feature type="region of interest" description="Disordered" evidence="6">
    <location>
        <begin position="567"/>
        <end position="588"/>
    </location>
</feature>
<organism evidence="10">
    <name type="scientific">Anisakis simplex</name>
    <name type="common">Herring worm</name>
    <dbReference type="NCBI Taxonomy" id="6269"/>
    <lineage>
        <taxon>Eukaryota</taxon>
        <taxon>Metazoa</taxon>
        <taxon>Ecdysozoa</taxon>
        <taxon>Nematoda</taxon>
        <taxon>Chromadorea</taxon>
        <taxon>Rhabditida</taxon>
        <taxon>Spirurina</taxon>
        <taxon>Ascaridomorpha</taxon>
        <taxon>Ascaridoidea</taxon>
        <taxon>Anisakidae</taxon>
        <taxon>Anisakis</taxon>
        <taxon>Anisakis simplex complex</taxon>
    </lineage>
</organism>
<evidence type="ECO:0000313" key="10">
    <source>
        <dbReference type="WBParaSite" id="ASIM_0001668001-mRNA-1"/>
    </source>
</evidence>
<dbReference type="InterPro" id="IPR029058">
    <property type="entry name" value="AB_hydrolase_fold"/>
</dbReference>
<name>A0A0M3K6T9_ANISI</name>
<dbReference type="EMBL" id="UYRR01032798">
    <property type="protein sequence ID" value="VDK56834.1"/>
    <property type="molecule type" value="Genomic_DNA"/>
</dbReference>
<evidence type="ECO:0000256" key="4">
    <source>
        <dbReference type="ARBA" id="ARBA00022801"/>
    </source>
</evidence>
<sequence length="588" mass="67012">MERIAFSTALVLFLVSGVALAKDSQSRIPEFFMGRPRKGFLGDSLANKPHIRAQFDASTATFDQILDHFTPSDTQLLLFQRYFYNMNYYKANDRVFLMLRGESRADNEWITYTGYPLVRWAMNHSAALFELEHRFYGDSRPFPTLATENLKYLSSKQAIEDAAYFIRYINEKFNFSDPKWVVFGGSYSGLAQYRLLIYYMLQSHQCQEFFGALAAWLREKHPELVVGAVASSAPVEAKLDFYGLFSFYFFCVFIEYLEVVQKDIRSCSVSCASAVGEAFNAMSELIWTKEGRKNLTETFKYALRVQDNAQQGEPSESSRLKPAGKGLPIPSTLYIVLRTESSLMLTPGLNEISLRYKDMEYFFQSMFSPFQDLAQNGGEQDERDTGAVICHLSLIVRGQGDLLDSIYVTGNQAALSVELTNRINLAAYRCWIWQTCTEFGYYQTTDLGRNIFGSGSPVNYAVDMCNDIYGPEHKIETIDGKIHETLEYFGGNHHFNGTNVVFPNGNIDPWHVLGLYSSKNPSVVPILINGTVHCQDMYEESRYDPPSLVKARKIIASNIDKWLRSEQEQQNMKAEMPKVTSQIKKTRS</sequence>
<dbReference type="Proteomes" id="UP000267096">
    <property type="component" value="Unassembled WGS sequence"/>
</dbReference>
<dbReference type="Pfam" id="PF05577">
    <property type="entry name" value="Peptidase_S28"/>
    <property type="match status" value="3"/>
</dbReference>
<keyword evidence="5" id="KW-0325">Glycoprotein</keyword>
<reference evidence="10" key="1">
    <citation type="submission" date="2017-02" db="UniProtKB">
        <authorList>
            <consortium name="WormBaseParasite"/>
        </authorList>
    </citation>
    <scope>IDENTIFICATION</scope>
</reference>
<dbReference type="PANTHER" id="PTHR11010:SF117">
    <property type="entry name" value="SERINE PROTEASE 16"/>
    <property type="match status" value="1"/>
</dbReference>
<accession>A0A0M3K6T9</accession>
<comment type="similarity">
    <text evidence="1">Belongs to the peptidase S28 family.</text>
</comment>
<keyword evidence="2" id="KW-0645">Protease</keyword>
<reference evidence="8 9" key="2">
    <citation type="submission" date="2018-11" db="EMBL/GenBank/DDBJ databases">
        <authorList>
            <consortium name="Pathogen Informatics"/>
        </authorList>
    </citation>
    <scope>NUCLEOTIDE SEQUENCE [LARGE SCALE GENOMIC DNA]</scope>
</reference>
<dbReference type="InterPro" id="IPR008758">
    <property type="entry name" value="Peptidase_S28"/>
</dbReference>
<dbReference type="GO" id="GO:0006508">
    <property type="term" value="P:proteolysis"/>
    <property type="evidence" value="ECO:0007669"/>
    <property type="project" value="UniProtKB-KW"/>
</dbReference>
<evidence type="ECO:0000256" key="1">
    <source>
        <dbReference type="ARBA" id="ARBA00011079"/>
    </source>
</evidence>
<dbReference type="WBParaSite" id="ASIM_0001668001-mRNA-1">
    <property type="protein sequence ID" value="ASIM_0001668001-mRNA-1"/>
    <property type="gene ID" value="ASIM_0001668001"/>
</dbReference>
<feature type="signal peptide" evidence="7">
    <location>
        <begin position="1"/>
        <end position="21"/>
    </location>
</feature>
<evidence type="ECO:0000313" key="8">
    <source>
        <dbReference type="EMBL" id="VDK56834.1"/>
    </source>
</evidence>
<dbReference type="Gene3D" id="1.20.120.980">
    <property type="entry name" value="Serine carboxypeptidase S28, SKS domain"/>
    <property type="match status" value="2"/>
</dbReference>
<gene>
    <name evidence="8" type="ORF">ASIM_LOCUS16087</name>
</gene>
<keyword evidence="3 7" id="KW-0732">Signal</keyword>
<evidence type="ECO:0000256" key="2">
    <source>
        <dbReference type="ARBA" id="ARBA00022670"/>
    </source>
</evidence>